<keyword evidence="1" id="KW-0812">Transmembrane</keyword>
<dbReference type="PANTHER" id="PTHR35102">
    <property type="entry name" value="E3 UBIQUITIN-PROTEIN LIGASE"/>
    <property type="match status" value="1"/>
</dbReference>
<accession>A0ABW5CSE8</accession>
<feature type="transmembrane region" description="Helical" evidence="1">
    <location>
        <begin position="108"/>
        <end position="133"/>
    </location>
</feature>
<comment type="caution">
    <text evidence="3">The sequence shown here is derived from an EMBL/GenBank/DDBJ whole genome shotgun (WGS) entry which is preliminary data.</text>
</comment>
<dbReference type="PANTHER" id="PTHR35102:SF1">
    <property type="entry name" value="E3 UBIQUITIN-PROTEIN LIGASE"/>
    <property type="match status" value="1"/>
</dbReference>
<keyword evidence="1" id="KW-0472">Membrane</keyword>
<feature type="domain" description="DUF2062" evidence="2">
    <location>
        <begin position="5"/>
        <end position="137"/>
    </location>
</feature>
<keyword evidence="1" id="KW-1133">Transmembrane helix</keyword>
<evidence type="ECO:0000256" key="1">
    <source>
        <dbReference type="SAM" id="Phobius"/>
    </source>
</evidence>
<dbReference type="Proteomes" id="UP001597374">
    <property type="component" value="Unassembled WGS sequence"/>
</dbReference>
<dbReference type="Pfam" id="PF09835">
    <property type="entry name" value="DUF2062"/>
    <property type="match status" value="1"/>
</dbReference>
<keyword evidence="4" id="KW-1185">Reference proteome</keyword>
<evidence type="ECO:0000313" key="3">
    <source>
        <dbReference type="EMBL" id="MFD2244708.1"/>
    </source>
</evidence>
<protein>
    <submittedName>
        <fullName evidence="3">DUF2062 domain-containing protein</fullName>
    </submittedName>
</protein>
<reference evidence="4" key="1">
    <citation type="journal article" date="2019" name="Int. J. Syst. Evol. Microbiol.">
        <title>The Global Catalogue of Microorganisms (GCM) 10K type strain sequencing project: providing services to taxonomists for standard genome sequencing and annotation.</title>
        <authorList>
            <consortium name="The Broad Institute Genomics Platform"/>
            <consortium name="The Broad Institute Genome Sequencing Center for Infectious Disease"/>
            <person name="Wu L."/>
            <person name="Ma J."/>
        </authorList>
    </citation>
    <scope>NUCLEOTIDE SEQUENCE [LARGE SCALE GENOMIC DNA]</scope>
    <source>
        <strain evidence="4">CGMCC 4.1782</strain>
    </source>
</reference>
<proteinExistence type="predicted"/>
<dbReference type="EMBL" id="JBHUIM010000001">
    <property type="protein sequence ID" value="MFD2244708.1"/>
    <property type="molecule type" value="Genomic_DNA"/>
</dbReference>
<dbReference type="RefSeq" id="WP_377494684.1">
    <property type="nucleotide sequence ID" value="NZ_JBHUIM010000001.1"/>
</dbReference>
<evidence type="ECO:0000259" key="2">
    <source>
        <dbReference type="Pfam" id="PF09835"/>
    </source>
</evidence>
<sequence>MQPILNLLKQGMTPHKLAVTVALGTVVGVVPALGVTTVMGTALAARFRLNIAATVLISYLVQPLQLILLIPFVKAGIYLLGLNELKLSLDEMISMFRMDWLEALNQLWFANLAGILVWALLALPVGVLLYYLLLPLLHKVLPKPDAVADVPAAKAQV</sequence>
<organism evidence="3 4">
    <name type="scientific">Pontibacter ruber</name>
    <dbReference type="NCBI Taxonomy" id="1343895"/>
    <lineage>
        <taxon>Bacteria</taxon>
        <taxon>Pseudomonadati</taxon>
        <taxon>Bacteroidota</taxon>
        <taxon>Cytophagia</taxon>
        <taxon>Cytophagales</taxon>
        <taxon>Hymenobacteraceae</taxon>
        <taxon>Pontibacter</taxon>
    </lineage>
</organism>
<feature type="transmembrane region" description="Helical" evidence="1">
    <location>
        <begin position="56"/>
        <end position="80"/>
    </location>
</feature>
<name>A0ABW5CSE8_9BACT</name>
<evidence type="ECO:0000313" key="4">
    <source>
        <dbReference type="Proteomes" id="UP001597374"/>
    </source>
</evidence>
<dbReference type="InterPro" id="IPR018639">
    <property type="entry name" value="DUF2062"/>
</dbReference>
<feature type="transmembrane region" description="Helical" evidence="1">
    <location>
        <begin position="20"/>
        <end position="44"/>
    </location>
</feature>
<gene>
    <name evidence="3" type="ORF">ACFSKP_00485</name>
</gene>